<evidence type="ECO:0000256" key="2">
    <source>
        <dbReference type="ARBA" id="ARBA00022475"/>
    </source>
</evidence>
<proteinExistence type="inferred from homology"/>
<comment type="similarity">
    <text evidence="1 4">Belongs to the band 7/mec-2 family. Flotillin subfamily.</text>
</comment>
<evidence type="ECO:0000256" key="4">
    <source>
        <dbReference type="RuleBase" id="RU366054"/>
    </source>
</evidence>
<organism evidence="6 7">
    <name type="scientific">[Myrmecia] bisecta</name>
    <dbReference type="NCBI Taxonomy" id="41462"/>
    <lineage>
        <taxon>Eukaryota</taxon>
        <taxon>Viridiplantae</taxon>
        <taxon>Chlorophyta</taxon>
        <taxon>core chlorophytes</taxon>
        <taxon>Trebouxiophyceae</taxon>
        <taxon>Trebouxiales</taxon>
        <taxon>Trebouxiaceae</taxon>
        <taxon>Myrmecia</taxon>
    </lineage>
</organism>
<dbReference type="Pfam" id="PF01145">
    <property type="entry name" value="Band_7"/>
    <property type="match status" value="1"/>
</dbReference>
<dbReference type="CDD" id="cd03399">
    <property type="entry name" value="SPFH_flotillin"/>
    <property type="match status" value="1"/>
</dbReference>
<evidence type="ECO:0000256" key="1">
    <source>
        <dbReference type="ARBA" id="ARBA00007161"/>
    </source>
</evidence>
<name>A0AAW1R5P7_9CHLO</name>
<evidence type="ECO:0000256" key="3">
    <source>
        <dbReference type="ARBA" id="ARBA00023136"/>
    </source>
</evidence>
<evidence type="ECO:0000259" key="5">
    <source>
        <dbReference type="Pfam" id="PF01145"/>
    </source>
</evidence>
<keyword evidence="2 4" id="KW-1003">Cell membrane</keyword>
<dbReference type="PANTHER" id="PTHR13806:SF31">
    <property type="entry name" value="FLOTILLIN-LIKE PROTEIN 1-RELATED"/>
    <property type="match status" value="1"/>
</dbReference>
<dbReference type="Gene3D" id="3.30.479.30">
    <property type="entry name" value="Band 7 domain"/>
    <property type="match status" value="1"/>
</dbReference>
<feature type="domain" description="Band 7" evidence="5">
    <location>
        <begin position="47"/>
        <end position="232"/>
    </location>
</feature>
<evidence type="ECO:0000313" key="6">
    <source>
        <dbReference type="EMBL" id="KAK9828845.1"/>
    </source>
</evidence>
<protein>
    <recommendedName>
        <fullName evidence="4">Flotillin-like</fullName>
    </recommendedName>
</protein>
<comment type="subcellular location">
    <subcellularLocation>
        <location evidence="4">Cell membrane</location>
        <topology evidence="4">Lipid-anchor</topology>
    </subcellularLocation>
    <subcellularLocation>
        <location evidence="4">Membrane</location>
        <location evidence="4">Caveola</location>
    </subcellularLocation>
</comment>
<dbReference type="InterPro" id="IPR036013">
    <property type="entry name" value="Band_7/SPFH_dom_sf"/>
</dbReference>
<keyword evidence="3 4" id="KW-0472">Membrane</keyword>
<dbReference type="Proteomes" id="UP001489004">
    <property type="component" value="Unassembled WGS sequence"/>
</dbReference>
<reference evidence="6 7" key="1">
    <citation type="journal article" date="2024" name="Nat. Commun.">
        <title>Phylogenomics reveals the evolutionary origins of lichenization in chlorophyte algae.</title>
        <authorList>
            <person name="Puginier C."/>
            <person name="Libourel C."/>
            <person name="Otte J."/>
            <person name="Skaloud P."/>
            <person name="Haon M."/>
            <person name="Grisel S."/>
            <person name="Petersen M."/>
            <person name="Berrin J.G."/>
            <person name="Delaux P.M."/>
            <person name="Dal Grande F."/>
            <person name="Keller J."/>
        </authorList>
    </citation>
    <scope>NUCLEOTIDE SEQUENCE [LARGE SCALE GENOMIC DNA]</scope>
    <source>
        <strain evidence="6 7">SAG 2043</strain>
    </source>
</reference>
<evidence type="ECO:0000313" key="7">
    <source>
        <dbReference type="Proteomes" id="UP001489004"/>
    </source>
</evidence>
<sequence length="517" mass="56454">MFMLLRVRSLNDSVKMLHRNSNRHGEDEGMQPITRVWSSGFFTYRVAGPNEYLVRSGLFVKSTKRGGLEAGKKFLQKPFQTKACMNLNPVNYHLNINAMSAEMVPFTLPVVFTIVTEPSGDGGPVYPSALRNTSHSACPVPPSTDMDAFLTCATQLTGRTPSQIKSVIEGLVQGEARVYSSTLTIREMFTDRKSFKNKVVCKVQEDMNKFGLYIYNANIAEMHDMDENNKYFTNLKQQALEGANTHGDAHPGDMRMLTAPIEIDEISQGNKHNQDITISASQGEVRVSTAQIETDVVTQENKRRQDTAKSRTELAVITAQCKQQEDLARLEAGQTLAARQAALQMNLNKAMALQERERLRMVALAKAEVDAEARIAQAQGEAEAQNRLADASLYAELKRAEGIKAVSEANAAGLAYIVNAAGGNPDLVKFHLANEKGLFETLAIQTASAVQGLFPKINIWNTGAGGGAADANAMAPIRNLFTSLPPMLEALQQQTNVQLPAWLPQNGPSPAVASTSK</sequence>
<dbReference type="GO" id="GO:0005901">
    <property type="term" value="C:caveola"/>
    <property type="evidence" value="ECO:0007669"/>
    <property type="project" value="UniProtKB-SubCell"/>
</dbReference>
<dbReference type="InterPro" id="IPR027705">
    <property type="entry name" value="Flotillin_fam"/>
</dbReference>
<dbReference type="AlphaFoldDB" id="A0AAW1R5P7"/>
<dbReference type="InterPro" id="IPR001107">
    <property type="entry name" value="Band_7"/>
</dbReference>
<dbReference type="PANTHER" id="PTHR13806">
    <property type="entry name" value="FLOTILLIN-RELATED"/>
    <property type="match status" value="1"/>
</dbReference>
<dbReference type="EMBL" id="JALJOR010000001">
    <property type="protein sequence ID" value="KAK9828845.1"/>
    <property type="molecule type" value="Genomic_DNA"/>
</dbReference>
<dbReference type="SUPFAM" id="SSF117892">
    <property type="entry name" value="Band 7/SPFH domain"/>
    <property type="match status" value="1"/>
</dbReference>
<comment type="caution">
    <text evidence="6">The sequence shown here is derived from an EMBL/GenBank/DDBJ whole genome shotgun (WGS) entry which is preliminary data.</text>
</comment>
<accession>A0AAW1R5P7</accession>
<keyword evidence="7" id="KW-1185">Reference proteome</keyword>
<gene>
    <name evidence="6" type="ORF">WJX72_002382</name>
</gene>